<dbReference type="GO" id="GO:0015074">
    <property type="term" value="P:DNA integration"/>
    <property type="evidence" value="ECO:0007669"/>
    <property type="project" value="TreeGrafter"/>
</dbReference>
<name>A0AAN8FI50_TRICO</name>
<dbReference type="GO" id="GO:0000729">
    <property type="term" value="P:DNA double-strand break processing"/>
    <property type="evidence" value="ECO:0007669"/>
    <property type="project" value="TreeGrafter"/>
</dbReference>
<comment type="caution">
    <text evidence="2">The sequence shown here is derived from an EMBL/GenBank/DDBJ whole genome shotgun (WGS) entry which is preliminary data.</text>
</comment>
<dbReference type="GO" id="GO:0042800">
    <property type="term" value="F:histone H3K4 methyltransferase activity"/>
    <property type="evidence" value="ECO:0007669"/>
    <property type="project" value="TreeGrafter"/>
</dbReference>
<dbReference type="PANTHER" id="PTHR46060:SF2">
    <property type="entry name" value="HISTONE-LYSINE N-METHYLTRANSFERASE SETMAR"/>
    <property type="match status" value="1"/>
</dbReference>
<dbReference type="Gene3D" id="3.30.420.10">
    <property type="entry name" value="Ribonuclease H-like superfamily/Ribonuclease H"/>
    <property type="match status" value="1"/>
</dbReference>
<evidence type="ECO:0000313" key="3">
    <source>
        <dbReference type="Proteomes" id="UP001331761"/>
    </source>
</evidence>
<dbReference type="GO" id="GO:0003697">
    <property type="term" value="F:single-stranded DNA binding"/>
    <property type="evidence" value="ECO:0007669"/>
    <property type="project" value="TreeGrafter"/>
</dbReference>
<accession>A0AAN8FI50</accession>
<evidence type="ECO:0000256" key="1">
    <source>
        <dbReference type="SAM" id="MobiDB-lite"/>
    </source>
</evidence>
<protein>
    <recommendedName>
        <fullName evidence="4">Transposase</fullName>
    </recommendedName>
</protein>
<feature type="compositionally biased region" description="Basic and acidic residues" evidence="1">
    <location>
        <begin position="1"/>
        <end position="13"/>
    </location>
</feature>
<dbReference type="InterPro" id="IPR001888">
    <property type="entry name" value="Transposase_1"/>
</dbReference>
<dbReference type="PANTHER" id="PTHR46060">
    <property type="entry name" value="MARINER MOS1 TRANSPOSASE-LIKE PROTEIN"/>
    <property type="match status" value="1"/>
</dbReference>
<feature type="region of interest" description="Disordered" evidence="1">
    <location>
        <begin position="1"/>
        <end position="22"/>
    </location>
</feature>
<dbReference type="GO" id="GO:0006303">
    <property type="term" value="P:double-strand break repair via nonhomologous end joining"/>
    <property type="evidence" value="ECO:0007669"/>
    <property type="project" value="TreeGrafter"/>
</dbReference>
<dbReference type="AlphaFoldDB" id="A0AAN8FI50"/>
<dbReference type="GO" id="GO:0031297">
    <property type="term" value="P:replication fork processing"/>
    <property type="evidence" value="ECO:0007669"/>
    <property type="project" value="TreeGrafter"/>
</dbReference>
<dbReference type="InterPro" id="IPR052709">
    <property type="entry name" value="Transposase-MT_Hybrid"/>
</dbReference>
<keyword evidence="3" id="KW-1185">Reference proteome</keyword>
<dbReference type="GO" id="GO:0046975">
    <property type="term" value="F:histone H3K36 methyltransferase activity"/>
    <property type="evidence" value="ECO:0007669"/>
    <property type="project" value="TreeGrafter"/>
</dbReference>
<evidence type="ECO:0000313" key="2">
    <source>
        <dbReference type="EMBL" id="KAK5979252.1"/>
    </source>
</evidence>
<dbReference type="GO" id="GO:0003690">
    <property type="term" value="F:double-stranded DNA binding"/>
    <property type="evidence" value="ECO:0007669"/>
    <property type="project" value="TreeGrafter"/>
</dbReference>
<dbReference type="GO" id="GO:0035861">
    <property type="term" value="C:site of double-strand break"/>
    <property type="evidence" value="ECO:0007669"/>
    <property type="project" value="TreeGrafter"/>
</dbReference>
<feature type="non-terminal residue" evidence="2">
    <location>
        <position position="1"/>
    </location>
</feature>
<dbReference type="GO" id="GO:0000014">
    <property type="term" value="F:single-stranded DNA endodeoxyribonuclease activity"/>
    <property type="evidence" value="ECO:0007669"/>
    <property type="project" value="TreeGrafter"/>
</dbReference>
<dbReference type="InterPro" id="IPR036397">
    <property type="entry name" value="RNaseH_sf"/>
</dbReference>
<feature type="compositionally biased region" description="Basic and acidic residues" evidence="1">
    <location>
        <begin position="103"/>
        <end position="119"/>
    </location>
</feature>
<reference evidence="2 3" key="1">
    <citation type="submission" date="2019-10" db="EMBL/GenBank/DDBJ databases">
        <title>Assembly and Annotation for the nematode Trichostrongylus colubriformis.</title>
        <authorList>
            <person name="Martin J."/>
        </authorList>
    </citation>
    <scope>NUCLEOTIDE SEQUENCE [LARGE SCALE GENOMIC DNA]</scope>
    <source>
        <strain evidence="2">G859</strain>
        <tissue evidence="2">Whole worm</tissue>
    </source>
</reference>
<dbReference type="GO" id="GO:0044774">
    <property type="term" value="P:mitotic DNA integrity checkpoint signaling"/>
    <property type="evidence" value="ECO:0007669"/>
    <property type="project" value="TreeGrafter"/>
</dbReference>
<dbReference type="EMBL" id="WIXE01008504">
    <property type="protein sequence ID" value="KAK5979252.1"/>
    <property type="molecule type" value="Genomic_DNA"/>
</dbReference>
<proteinExistence type="predicted"/>
<sequence>WANSEWKIKEKPMESTSDARSLSPFIPVAQLSANVESDTLSDVEVMQDSCEEELFTCSKREDNDTSSYMLPNQPEENTDATDHLQKSPSQYTEPNASSSSSRDFIDEEHSKEVNRDSKFEEEMFKEISVTDLLQPASPTEEVPASNTGGLFMFRSEDPHMLDKPSDLDEEFEEGESLNDAEYNCYDDLRQEEPRATLLEKQHIENKSIWESTSMSAVETVEKPTGAAKRKQRFQPMSNVLGVTSRELLTRFRSSAIADEDRSELTAELIIKRFLACSSLLLRNEREPFINRLVTMGEKWLFCNSKSDSKPFECQPVLLRVWWSANGLLYRSFHRATQAKSEEVFCSQIAHVHKKLSKGLRRGEDTNVVFLYDNTRSFVTRDTILQLAKHDFEILTYPSQSPDLLPSCFYFFKHLNDFLSKRSLVDRTDIELAVFSFVKSVTPDFYEVGFNELLCRWQKCVDSRGKHFE</sequence>
<gene>
    <name evidence="2" type="ORF">GCK32_015559</name>
</gene>
<dbReference type="Pfam" id="PF01359">
    <property type="entry name" value="Transposase_1"/>
    <property type="match status" value="1"/>
</dbReference>
<feature type="region of interest" description="Disordered" evidence="1">
    <location>
        <begin position="56"/>
        <end position="119"/>
    </location>
</feature>
<evidence type="ECO:0008006" key="4">
    <source>
        <dbReference type="Google" id="ProtNLM"/>
    </source>
</evidence>
<organism evidence="2 3">
    <name type="scientific">Trichostrongylus colubriformis</name>
    <name type="common">Black scour worm</name>
    <dbReference type="NCBI Taxonomy" id="6319"/>
    <lineage>
        <taxon>Eukaryota</taxon>
        <taxon>Metazoa</taxon>
        <taxon>Ecdysozoa</taxon>
        <taxon>Nematoda</taxon>
        <taxon>Chromadorea</taxon>
        <taxon>Rhabditida</taxon>
        <taxon>Rhabditina</taxon>
        <taxon>Rhabditomorpha</taxon>
        <taxon>Strongyloidea</taxon>
        <taxon>Trichostrongylidae</taxon>
        <taxon>Trichostrongylus</taxon>
    </lineage>
</organism>
<dbReference type="GO" id="GO:0005634">
    <property type="term" value="C:nucleus"/>
    <property type="evidence" value="ECO:0007669"/>
    <property type="project" value="TreeGrafter"/>
</dbReference>
<dbReference type="Proteomes" id="UP001331761">
    <property type="component" value="Unassembled WGS sequence"/>
</dbReference>
<feature type="compositionally biased region" description="Polar residues" evidence="1">
    <location>
        <begin position="86"/>
        <end position="102"/>
    </location>
</feature>
<dbReference type="GO" id="GO:0000793">
    <property type="term" value="C:condensed chromosome"/>
    <property type="evidence" value="ECO:0007669"/>
    <property type="project" value="TreeGrafter"/>
</dbReference>
<dbReference type="GO" id="GO:0044547">
    <property type="term" value="F:DNA topoisomerase binding"/>
    <property type="evidence" value="ECO:0007669"/>
    <property type="project" value="TreeGrafter"/>
</dbReference>